<evidence type="ECO:0000313" key="3">
    <source>
        <dbReference type="EMBL" id="REG25023.1"/>
    </source>
</evidence>
<evidence type="ECO:0000313" key="2">
    <source>
        <dbReference type="EMBL" id="AKJ02897.1"/>
    </source>
</evidence>
<dbReference type="AlphaFoldDB" id="A0AAC8TEF0"/>
<dbReference type="Proteomes" id="UP000256345">
    <property type="component" value="Unassembled WGS sequence"/>
</dbReference>
<protein>
    <submittedName>
        <fullName evidence="2">Uncharacterized protein</fullName>
    </submittedName>
</protein>
<name>A0AAC8TEF0_9BACT</name>
<dbReference type="Proteomes" id="UP000035579">
    <property type="component" value="Chromosome"/>
</dbReference>
<dbReference type="RefSeq" id="WP_156349878.1">
    <property type="nucleotide sequence ID" value="NZ_CP011509.1"/>
</dbReference>
<reference evidence="3 5" key="2">
    <citation type="submission" date="2018-08" db="EMBL/GenBank/DDBJ databases">
        <title>Genomic Encyclopedia of Archaeal and Bacterial Type Strains, Phase II (KMG-II): from individual species to whole genera.</title>
        <authorList>
            <person name="Goeker M."/>
        </authorList>
    </citation>
    <scope>NUCLEOTIDE SEQUENCE [LARGE SCALE GENOMIC DNA]</scope>
    <source>
        <strain evidence="3 5">DSM 2261</strain>
    </source>
</reference>
<gene>
    <name evidence="2" type="ORF">AA314_04523</name>
    <name evidence="3" type="ORF">ATI61_11386</name>
</gene>
<feature type="region of interest" description="Disordered" evidence="1">
    <location>
        <begin position="1"/>
        <end position="38"/>
    </location>
</feature>
<dbReference type="EMBL" id="CP011509">
    <property type="protein sequence ID" value="AKJ02897.1"/>
    <property type="molecule type" value="Genomic_DNA"/>
</dbReference>
<accession>A0AAC8TEF0</accession>
<evidence type="ECO:0000313" key="5">
    <source>
        <dbReference type="Proteomes" id="UP000256345"/>
    </source>
</evidence>
<reference evidence="2 4" key="1">
    <citation type="submission" date="2015-05" db="EMBL/GenBank/DDBJ databases">
        <title>Genome assembly of Archangium gephyra DSM 2261.</title>
        <authorList>
            <person name="Sharma G."/>
            <person name="Subramanian S."/>
        </authorList>
    </citation>
    <scope>NUCLEOTIDE SEQUENCE [LARGE SCALE GENOMIC DNA]</scope>
    <source>
        <strain evidence="2 4">DSM 2261</strain>
    </source>
</reference>
<evidence type="ECO:0000256" key="1">
    <source>
        <dbReference type="SAM" id="MobiDB-lite"/>
    </source>
</evidence>
<sequence length="57" mass="6391">MAVVINEFELIPDTAPAPRPAAQPESGGRSPSEPEKAAELARLLHRNLERQRRVRVY</sequence>
<organism evidence="2 4">
    <name type="scientific">Archangium gephyra</name>
    <dbReference type="NCBI Taxonomy" id="48"/>
    <lineage>
        <taxon>Bacteria</taxon>
        <taxon>Pseudomonadati</taxon>
        <taxon>Myxococcota</taxon>
        <taxon>Myxococcia</taxon>
        <taxon>Myxococcales</taxon>
        <taxon>Cystobacterineae</taxon>
        <taxon>Archangiaceae</taxon>
        <taxon>Archangium</taxon>
    </lineage>
</organism>
<evidence type="ECO:0000313" key="4">
    <source>
        <dbReference type="Proteomes" id="UP000035579"/>
    </source>
</evidence>
<proteinExistence type="predicted"/>
<dbReference type="KEGG" id="age:AA314_04523"/>
<keyword evidence="5" id="KW-1185">Reference proteome</keyword>
<dbReference type="EMBL" id="QUMU01000013">
    <property type="protein sequence ID" value="REG25023.1"/>
    <property type="molecule type" value="Genomic_DNA"/>
</dbReference>